<protein>
    <recommendedName>
        <fullName evidence="4">Lipoprotein</fullName>
    </recommendedName>
</protein>
<evidence type="ECO:0000313" key="2">
    <source>
        <dbReference type="EMBL" id="AKS08210.1"/>
    </source>
</evidence>
<gene>
    <name evidence="2" type="ORF">AA957_19465</name>
</gene>
<evidence type="ECO:0000313" key="3">
    <source>
        <dbReference type="Proteomes" id="UP000036608"/>
    </source>
</evidence>
<proteinExistence type="predicted"/>
<name>A0A0H5AF01_9PSED</name>
<evidence type="ECO:0008006" key="4">
    <source>
        <dbReference type="Google" id="ProtNLM"/>
    </source>
</evidence>
<dbReference type="OrthoDB" id="7064603at2"/>
<reference evidence="3" key="2">
    <citation type="submission" date="2015-05" db="EMBL/GenBank/DDBJ databases">
        <authorList>
            <person name="Swarnkar M.K."/>
            <person name="Vyas P."/>
            <person name="Rahi P."/>
            <person name="Thakur R."/>
            <person name="Thakur N."/>
            <person name="Singh A.K."/>
            <person name="Gulati A."/>
        </authorList>
    </citation>
    <scope>NUCLEOTIDE SEQUENCE [LARGE SCALE GENOMIC DNA]</scope>
    <source>
        <strain evidence="3">745</strain>
    </source>
</reference>
<accession>A0A0H5AF01</accession>
<reference evidence="2 3" key="1">
    <citation type="journal article" date="2015" name="Genome Announc.">
        <title>Complete Genome Sequence of the Rhizobacterium Pseudomonas trivialis Strain IHBB745 with Multiple Plant Growth-Promoting Activities and Tolerance to Desiccation and Alkalinity.</title>
        <authorList>
            <person name="Gulati A."/>
            <person name="Swarnkar M.K."/>
            <person name="Vyas P."/>
            <person name="Rahi P."/>
            <person name="Thakur R."/>
            <person name="Thakur N."/>
            <person name="Singh A.K."/>
        </authorList>
    </citation>
    <scope>NUCLEOTIDE SEQUENCE [LARGE SCALE GENOMIC DNA]</scope>
    <source>
        <strain evidence="3">745</strain>
    </source>
</reference>
<dbReference type="PROSITE" id="PS51257">
    <property type="entry name" value="PROKAR_LIPOPROTEIN"/>
    <property type="match status" value="1"/>
</dbReference>
<dbReference type="AlphaFoldDB" id="A0A0H5AF01"/>
<feature type="chain" id="PRO_5005216206" description="Lipoprotein" evidence="1">
    <location>
        <begin position="23"/>
        <end position="223"/>
    </location>
</feature>
<organism evidence="2 3">
    <name type="scientific">Pseudomonas trivialis</name>
    <dbReference type="NCBI Taxonomy" id="200450"/>
    <lineage>
        <taxon>Bacteria</taxon>
        <taxon>Pseudomonadati</taxon>
        <taxon>Pseudomonadota</taxon>
        <taxon>Gammaproteobacteria</taxon>
        <taxon>Pseudomonadales</taxon>
        <taxon>Pseudomonadaceae</taxon>
        <taxon>Pseudomonas</taxon>
    </lineage>
</organism>
<dbReference type="Proteomes" id="UP000036608">
    <property type="component" value="Chromosome"/>
</dbReference>
<keyword evidence="1" id="KW-0732">Signal</keyword>
<sequence length="223" mass="24302">MFRFVFSSIALLAVAAACNAQAQTISTPEQLLSEFSRCDARFFESLRDARLPADTMRLSQYGSVKAPTILNPLQEGGTYQHFETPLIVNGVRMVGYYNQAQTMKGLGNFLFWGFVADGSPQEVAAKLKPLIVDNARFVSQGKAITRAEIRRVGDPIGQWRTEGLTGPGVATPFGFVDRVLMVDTGDASPPLAGHTTVFCSLQGTVTAPLLQVYRPDLNAHLFD</sequence>
<feature type="signal peptide" evidence="1">
    <location>
        <begin position="1"/>
        <end position="22"/>
    </location>
</feature>
<dbReference type="EMBL" id="CP011507">
    <property type="protein sequence ID" value="AKS08210.1"/>
    <property type="molecule type" value="Genomic_DNA"/>
</dbReference>
<dbReference type="PATRIC" id="fig|200450.3.peg.3995"/>
<dbReference type="RefSeq" id="WP_049711620.1">
    <property type="nucleotide sequence ID" value="NZ_CP011507.1"/>
</dbReference>
<dbReference type="KEGG" id="ptv:AA957_19465"/>
<evidence type="ECO:0000256" key="1">
    <source>
        <dbReference type="SAM" id="SignalP"/>
    </source>
</evidence>